<dbReference type="GO" id="GO:0022857">
    <property type="term" value="F:transmembrane transporter activity"/>
    <property type="evidence" value="ECO:0007669"/>
    <property type="project" value="InterPro"/>
</dbReference>
<dbReference type="EMBL" id="FAXA01000207">
    <property type="protein sequence ID" value="CUV02227.1"/>
    <property type="molecule type" value="Genomic_DNA"/>
</dbReference>
<dbReference type="PROSITE" id="PS50850">
    <property type="entry name" value="MFS"/>
    <property type="match status" value="1"/>
</dbReference>
<dbReference type="InterPro" id="IPR011701">
    <property type="entry name" value="MFS"/>
</dbReference>
<dbReference type="SUPFAM" id="SSF103473">
    <property type="entry name" value="MFS general substrate transporter"/>
    <property type="match status" value="1"/>
</dbReference>
<organism evidence="3">
    <name type="scientific">hydrothermal vent metagenome</name>
    <dbReference type="NCBI Taxonomy" id="652676"/>
    <lineage>
        <taxon>unclassified sequences</taxon>
        <taxon>metagenomes</taxon>
        <taxon>ecological metagenomes</taxon>
    </lineage>
</organism>
<dbReference type="InterPro" id="IPR020846">
    <property type="entry name" value="MFS_dom"/>
</dbReference>
<dbReference type="InterPro" id="IPR036259">
    <property type="entry name" value="MFS_trans_sf"/>
</dbReference>
<evidence type="ECO:0000256" key="1">
    <source>
        <dbReference type="SAM" id="Phobius"/>
    </source>
</evidence>
<keyword evidence="1" id="KW-0812">Transmembrane</keyword>
<feature type="transmembrane region" description="Helical" evidence="1">
    <location>
        <begin position="83"/>
        <end position="100"/>
    </location>
</feature>
<feature type="transmembrane region" description="Helical" evidence="1">
    <location>
        <begin position="362"/>
        <end position="381"/>
    </location>
</feature>
<sequence>MGNPWGKARGAFYGWWMVAVSGFIMVITAVPVFQAIAVWSVALEAQFAWSRTQLGLALSFTRIEGSITGPIAGYLVDRMGTRFMVFTGLLILTAGFFLFSQVQNLWMFYLAYFIMSVGQGQAGWITVMTLLNHWFVRHRGLAMGLAMMLMGVGALVLVPLIAWLIDPEANRLGWRRTAEILAVVALVSAFVLPKVIRNKPEDVGGYPDGVPPVPTTSEKGEGNDEIELTIGQALRTQAFWTISFGHGFGSMVVLATMSHLGLLLQDVGYGVQTAAWVITVQTAVSIVFQFIGGWLGDRIPKNIALFIFTGIQGAGVVFLILGSSLYYFYIFAVLFGIGFGGRTPLTTAIRGEYFGRASFGKILGISTVPMNFLLLIAAPLAGFMRDELGDYDMAFLLLAGLNTLGAVLFLIARRPKLEHLIKAGAAN</sequence>
<feature type="transmembrane region" description="Helical" evidence="1">
    <location>
        <begin position="106"/>
        <end position="131"/>
    </location>
</feature>
<gene>
    <name evidence="3" type="ORF">MGWOODY_Clf1728</name>
</gene>
<dbReference type="Pfam" id="PF07690">
    <property type="entry name" value="MFS_1"/>
    <property type="match status" value="1"/>
</dbReference>
<evidence type="ECO:0000313" key="3">
    <source>
        <dbReference type="EMBL" id="CUV02227.1"/>
    </source>
</evidence>
<keyword evidence="1" id="KW-1133">Transmembrane helix</keyword>
<accession>A0A170Q9Y0</accession>
<name>A0A170Q9Y0_9ZZZZ</name>
<feature type="transmembrane region" description="Helical" evidence="1">
    <location>
        <begin position="274"/>
        <end position="296"/>
    </location>
</feature>
<feature type="transmembrane region" description="Helical" evidence="1">
    <location>
        <begin position="327"/>
        <end position="350"/>
    </location>
</feature>
<feature type="transmembrane region" description="Helical" evidence="1">
    <location>
        <begin position="238"/>
        <end position="262"/>
    </location>
</feature>
<dbReference type="PANTHER" id="PTHR11360">
    <property type="entry name" value="MONOCARBOXYLATE TRANSPORTER"/>
    <property type="match status" value="1"/>
</dbReference>
<feature type="transmembrane region" description="Helical" evidence="1">
    <location>
        <begin position="143"/>
        <end position="165"/>
    </location>
</feature>
<feature type="transmembrane region" description="Helical" evidence="1">
    <location>
        <begin position="393"/>
        <end position="412"/>
    </location>
</feature>
<dbReference type="PANTHER" id="PTHR11360:SF290">
    <property type="entry name" value="MONOCARBOXYLATE MFS PERMEASE"/>
    <property type="match status" value="1"/>
</dbReference>
<dbReference type="AlphaFoldDB" id="A0A170Q9Y0"/>
<dbReference type="Gene3D" id="1.20.1250.20">
    <property type="entry name" value="MFS general substrate transporter like domains"/>
    <property type="match status" value="2"/>
</dbReference>
<feature type="transmembrane region" description="Helical" evidence="1">
    <location>
        <begin position="303"/>
        <end position="321"/>
    </location>
</feature>
<proteinExistence type="predicted"/>
<keyword evidence="1" id="KW-0472">Membrane</keyword>
<feature type="transmembrane region" description="Helical" evidence="1">
    <location>
        <begin position="12"/>
        <end position="42"/>
    </location>
</feature>
<evidence type="ECO:0000259" key="2">
    <source>
        <dbReference type="PROSITE" id="PS50850"/>
    </source>
</evidence>
<feature type="domain" description="Major facilitator superfamily (MFS) profile" evidence="2">
    <location>
        <begin position="14"/>
        <end position="417"/>
    </location>
</feature>
<dbReference type="InterPro" id="IPR050327">
    <property type="entry name" value="Proton-linked_MCT"/>
</dbReference>
<reference evidence="3" key="1">
    <citation type="submission" date="2015-10" db="EMBL/GenBank/DDBJ databases">
        <authorList>
            <person name="Gilbert D.G."/>
        </authorList>
    </citation>
    <scope>NUCLEOTIDE SEQUENCE</scope>
</reference>
<protein>
    <submittedName>
        <fullName evidence="3">Transporter, putative</fullName>
    </submittedName>
</protein>
<dbReference type="CDD" id="cd17355">
    <property type="entry name" value="MFS_YcxA_like"/>
    <property type="match status" value="1"/>
</dbReference>